<organism evidence="3">
    <name type="scientific">Setaria italica</name>
    <name type="common">Foxtail millet</name>
    <name type="synonym">Panicum italicum</name>
    <dbReference type="NCBI Taxonomy" id="4555"/>
    <lineage>
        <taxon>Eukaryota</taxon>
        <taxon>Viridiplantae</taxon>
        <taxon>Streptophyta</taxon>
        <taxon>Embryophyta</taxon>
        <taxon>Tracheophyta</taxon>
        <taxon>Spermatophyta</taxon>
        <taxon>Magnoliopsida</taxon>
        <taxon>Liliopsida</taxon>
        <taxon>Poales</taxon>
        <taxon>Poaceae</taxon>
        <taxon>PACMAD clade</taxon>
        <taxon>Panicoideae</taxon>
        <taxon>Panicodae</taxon>
        <taxon>Paniceae</taxon>
        <taxon>Cenchrinae</taxon>
        <taxon>Setaria</taxon>
    </lineage>
</organism>
<dbReference type="AlphaFoldDB" id="A0A368RDS1"/>
<dbReference type="EMBL" id="CM003532">
    <property type="protein sequence ID" value="RCV28272.1"/>
    <property type="molecule type" value="Genomic_DNA"/>
</dbReference>
<dbReference type="GO" id="GO:0016020">
    <property type="term" value="C:membrane"/>
    <property type="evidence" value="ECO:0007669"/>
    <property type="project" value="UniProtKB-SubCell"/>
</dbReference>
<name>A0A368RDS1_SETIT</name>
<dbReference type="OrthoDB" id="779762at2759"/>
<dbReference type="PANTHER" id="PTHR31415:SF122">
    <property type="entry name" value="OS01G0864632 PROTEIN"/>
    <property type="match status" value="1"/>
</dbReference>
<dbReference type="GO" id="GO:0098542">
    <property type="term" value="P:defense response to other organism"/>
    <property type="evidence" value="ECO:0007669"/>
    <property type="project" value="InterPro"/>
</dbReference>
<reference evidence="3" key="2">
    <citation type="submission" date="2015-07" db="EMBL/GenBank/DDBJ databases">
        <authorList>
            <person name="Noorani M."/>
        </authorList>
    </citation>
    <scope>NUCLEOTIDE SEQUENCE</scope>
    <source>
        <strain evidence="3">Yugu1</strain>
    </source>
</reference>
<evidence type="ECO:0000256" key="1">
    <source>
        <dbReference type="ARBA" id="ARBA00004370"/>
    </source>
</evidence>
<sequence length="154" mass="16698">MAHLPAPDDPGRRRLVHLGAALQPHRRAVEVSNPNRRVSVYYDRIQAAGLYQGERFGRAEVPVSFQGTRRTDAVPAVRVGSLPVDLNVSEFGEDNGTRVFPVDLWVDGVVRYKFGELAAAASTLAVNCRLALKLMVVSGWVDCTVIDVSDGLGG</sequence>
<keyword evidence="2" id="KW-0472">Membrane</keyword>
<dbReference type="STRING" id="4555.A0A368RDS1"/>
<dbReference type="InterPro" id="IPR044839">
    <property type="entry name" value="NDR1-like"/>
</dbReference>
<protein>
    <submittedName>
        <fullName evidence="3">Uncharacterized protein</fullName>
    </submittedName>
</protein>
<evidence type="ECO:0000256" key="2">
    <source>
        <dbReference type="ARBA" id="ARBA00023136"/>
    </source>
</evidence>
<accession>A0A368RDS1</accession>
<reference evidence="3" key="1">
    <citation type="journal article" date="2012" name="Nat. Biotechnol.">
        <title>Reference genome sequence of the model plant Setaria.</title>
        <authorList>
            <person name="Bennetzen J.L."/>
            <person name="Schmutz J."/>
            <person name="Wang H."/>
            <person name="Percifield R."/>
            <person name="Hawkins J."/>
            <person name="Pontaroli A.C."/>
            <person name="Estep M."/>
            <person name="Feng L."/>
            <person name="Vaughn J.N."/>
            <person name="Grimwood J."/>
            <person name="Jenkins J."/>
            <person name="Barry K."/>
            <person name="Lindquist E."/>
            <person name="Hellsten U."/>
            <person name="Deshpande S."/>
            <person name="Wang X."/>
            <person name="Wu X."/>
            <person name="Mitros T."/>
            <person name="Triplett J."/>
            <person name="Yang X."/>
            <person name="Ye C.Y."/>
            <person name="Mauro-Herrera M."/>
            <person name="Wang L."/>
            <person name="Li P."/>
            <person name="Sharma M."/>
            <person name="Sharma R."/>
            <person name="Ronald P.C."/>
            <person name="Panaud O."/>
            <person name="Kellogg E.A."/>
            <person name="Brutnell T.P."/>
            <person name="Doust A.N."/>
            <person name="Tuskan G.A."/>
            <person name="Rokhsar D."/>
            <person name="Devos K.M."/>
        </authorList>
    </citation>
    <scope>NUCLEOTIDE SEQUENCE [LARGE SCALE GENOMIC DNA]</scope>
    <source>
        <strain evidence="3">Yugu1</strain>
    </source>
</reference>
<gene>
    <name evidence="3" type="ORF">SETIT_5G392300v2</name>
</gene>
<proteinExistence type="predicted"/>
<comment type="subcellular location">
    <subcellularLocation>
        <location evidence="1">Membrane</location>
    </subcellularLocation>
</comment>
<dbReference type="PANTHER" id="PTHR31415">
    <property type="entry name" value="OS05G0367900 PROTEIN"/>
    <property type="match status" value="1"/>
</dbReference>
<evidence type="ECO:0000313" key="3">
    <source>
        <dbReference type="EMBL" id="RCV28272.1"/>
    </source>
</evidence>